<evidence type="ECO:0000313" key="2">
    <source>
        <dbReference type="Proteomes" id="UP000012313"/>
    </source>
</evidence>
<organism evidence="1 2">
    <name type="scientific">Leptospira weilii serovar Ranarum str. ICFT</name>
    <dbReference type="NCBI Taxonomy" id="1218598"/>
    <lineage>
        <taxon>Bacteria</taxon>
        <taxon>Pseudomonadati</taxon>
        <taxon>Spirochaetota</taxon>
        <taxon>Spirochaetia</taxon>
        <taxon>Leptospirales</taxon>
        <taxon>Leptospiraceae</taxon>
        <taxon>Leptospira</taxon>
    </lineage>
</organism>
<protein>
    <submittedName>
        <fullName evidence="1">Uncharacterized protein</fullName>
    </submittedName>
</protein>
<reference evidence="1" key="1">
    <citation type="submission" date="2013-03" db="EMBL/GenBank/DDBJ databases">
        <authorList>
            <person name="Harkins D.M."/>
            <person name="Durkin A.S."/>
            <person name="Brinkac L.M."/>
            <person name="Haft D.H."/>
            <person name="Selengut J.D."/>
            <person name="Sanka R."/>
            <person name="DePew J."/>
            <person name="Purushe J."/>
            <person name="Hartskeerl R.A."/>
            <person name="Ahmed A."/>
            <person name="van der Linden H."/>
            <person name="Goris M.G.A."/>
            <person name="Vinetz J.M."/>
            <person name="Sutton G.G."/>
            <person name="Nierman W.C."/>
            <person name="Fouts D.E."/>
        </authorList>
    </citation>
    <scope>NUCLEOTIDE SEQUENCE [LARGE SCALE GENOMIC DNA]</scope>
    <source>
        <strain evidence="1">ICFT</strain>
    </source>
</reference>
<name>N1WSA3_9LEPT</name>
<sequence length="44" mass="5067">MISLSIRKSRLTAQETAAYIIPDCIEYCGRSKFDDVTFLVINRK</sequence>
<proteinExistence type="predicted"/>
<dbReference type="Proteomes" id="UP000012313">
    <property type="component" value="Unassembled WGS sequence"/>
</dbReference>
<evidence type="ECO:0000313" key="1">
    <source>
        <dbReference type="EMBL" id="EMY78728.1"/>
    </source>
</evidence>
<gene>
    <name evidence="1" type="ORF">LEP1GSC060_0576</name>
</gene>
<keyword evidence="2" id="KW-1185">Reference proteome</keyword>
<dbReference type="EMBL" id="AOHC02000019">
    <property type="protein sequence ID" value="EMY78728.1"/>
    <property type="molecule type" value="Genomic_DNA"/>
</dbReference>
<accession>N1WSA3</accession>
<dbReference type="AlphaFoldDB" id="N1WSA3"/>
<comment type="caution">
    <text evidence="1">The sequence shown here is derived from an EMBL/GenBank/DDBJ whole genome shotgun (WGS) entry which is preliminary data.</text>
</comment>
<dbReference type="STRING" id="1218598.LEP1GSC060_0576"/>